<sequence>MALARRSWLGAAATLGVAASGCARTADAHTVRFWAMGREGEVAAELLAGFRAQHPEITVRIEQLPWSAAHEKLLTAFAGDATPDVAQLGNSWLPEFVALGALAPLDALVAASPDVPPADHFPGIWATNQVNGTLYGVPWYVDTRLLFYRRDLLAQAGFHLPPTTWAEWLRMLQAIRQTGERGGAPRYGVLLPLNEYDPLVALALQGEAPLLRDGGRYGNFRGESFQRAWRFVLQLYAQRLAPPASSNEIANLWQEFARGYFGFYISGPWQIGEFRRRLPAELQGAWATAPLPGPDGPGASIAGGSSLALFARSRAKPAAWALVRYLAQPAVQQRFHALTGNLPPRRSAWAAPALAADAPTQAFRAQLERVKPLPQVPEWERIATELRLMLERVVHGDVAPEAAPALLDERADRLLEKRRWMLARGAAA</sequence>
<evidence type="ECO:0000256" key="1">
    <source>
        <dbReference type="ARBA" id="ARBA00004418"/>
    </source>
</evidence>
<dbReference type="CDD" id="cd14747">
    <property type="entry name" value="PBP2_MalE"/>
    <property type="match status" value="1"/>
</dbReference>
<comment type="subcellular location">
    <subcellularLocation>
        <location evidence="1">Periplasm</location>
    </subcellularLocation>
</comment>
<dbReference type="EMBL" id="JBBUTH010000003">
    <property type="protein sequence ID" value="MEK8049995.1"/>
    <property type="molecule type" value="Genomic_DNA"/>
</dbReference>
<evidence type="ECO:0000256" key="4">
    <source>
        <dbReference type="ARBA" id="ARBA00022729"/>
    </source>
</evidence>
<protein>
    <submittedName>
        <fullName evidence="5">Sugar ABC transporter substrate-binding protein</fullName>
    </submittedName>
</protein>
<organism evidence="5 6">
    <name type="scientific">Pseudaquabacterium inlustre</name>
    <dbReference type="NCBI Taxonomy" id="2984192"/>
    <lineage>
        <taxon>Bacteria</taxon>
        <taxon>Pseudomonadati</taxon>
        <taxon>Pseudomonadota</taxon>
        <taxon>Betaproteobacteria</taxon>
        <taxon>Burkholderiales</taxon>
        <taxon>Sphaerotilaceae</taxon>
        <taxon>Pseudaquabacterium</taxon>
    </lineage>
</organism>
<dbReference type="PANTHER" id="PTHR43649:SF34">
    <property type="entry name" value="ABC TRANSPORTER PERIPLASMIC-BINDING PROTEIN YCJN-RELATED"/>
    <property type="match status" value="1"/>
</dbReference>
<dbReference type="Pfam" id="PF13416">
    <property type="entry name" value="SBP_bac_8"/>
    <property type="match status" value="1"/>
</dbReference>
<gene>
    <name evidence="5" type="ORF">AACH10_07080</name>
</gene>
<dbReference type="SUPFAM" id="SSF53850">
    <property type="entry name" value="Periplasmic binding protein-like II"/>
    <property type="match status" value="1"/>
</dbReference>
<dbReference type="PROSITE" id="PS51318">
    <property type="entry name" value="TAT"/>
    <property type="match status" value="1"/>
</dbReference>
<keyword evidence="6" id="KW-1185">Reference proteome</keyword>
<evidence type="ECO:0000313" key="6">
    <source>
        <dbReference type="Proteomes" id="UP001365405"/>
    </source>
</evidence>
<dbReference type="InterPro" id="IPR006059">
    <property type="entry name" value="SBP"/>
</dbReference>
<accession>A0ABU9CHZ5</accession>
<dbReference type="Proteomes" id="UP001365405">
    <property type="component" value="Unassembled WGS sequence"/>
</dbReference>
<evidence type="ECO:0000256" key="3">
    <source>
        <dbReference type="ARBA" id="ARBA00022448"/>
    </source>
</evidence>
<reference evidence="5 6" key="1">
    <citation type="submission" date="2024-04" db="EMBL/GenBank/DDBJ databases">
        <title>Novel species of the genus Ideonella isolated from streams.</title>
        <authorList>
            <person name="Lu H."/>
        </authorList>
    </citation>
    <scope>NUCLEOTIDE SEQUENCE [LARGE SCALE GENOMIC DNA]</scope>
    <source>
        <strain evidence="5 6">DXS22W</strain>
    </source>
</reference>
<dbReference type="RefSeq" id="WP_341409664.1">
    <property type="nucleotide sequence ID" value="NZ_JBBUTH010000003.1"/>
</dbReference>
<dbReference type="PROSITE" id="PS51257">
    <property type="entry name" value="PROKAR_LIPOPROTEIN"/>
    <property type="match status" value="1"/>
</dbReference>
<dbReference type="Gene3D" id="3.40.190.10">
    <property type="entry name" value="Periplasmic binding protein-like II"/>
    <property type="match status" value="2"/>
</dbReference>
<comment type="similarity">
    <text evidence="2">Belongs to the bacterial solute-binding protein 1 family.</text>
</comment>
<dbReference type="PANTHER" id="PTHR43649">
    <property type="entry name" value="ARABINOSE-BINDING PROTEIN-RELATED"/>
    <property type="match status" value="1"/>
</dbReference>
<keyword evidence="3" id="KW-0813">Transport</keyword>
<dbReference type="InterPro" id="IPR050490">
    <property type="entry name" value="Bact_solute-bd_prot1"/>
</dbReference>
<dbReference type="InterPro" id="IPR006311">
    <property type="entry name" value="TAT_signal"/>
</dbReference>
<evidence type="ECO:0000256" key="2">
    <source>
        <dbReference type="ARBA" id="ARBA00008520"/>
    </source>
</evidence>
<name>A0ABU9CHZ5_9BURK</name>
<keyword evidence="4" id="KW-0732">Signal</keyword>
<comment type="caution">
    <text evidence="5">The sequence shown here is derived from an EMBL/GenBank/DDBJ whole genome shotgun (WGS) entry which is preliminary data.</text>
</comment>
<proteinExistence type="inferred from homology"/>
<evidence type="ECO:0000313" key="5">
    <source>
        <dbReference type="EMBL" id="MEK8049995.1"/>
    </source>
</evidence>